<dbReference type="PANTHER" id="PTHR12612">
    <property type="entry name" value="NUCLEAR TRANSPORT FACTOR 2"/>
    <property type="match status" value="1"/>
</dbReference>
<dbReference type="Proteomes" id="UP000054166">
    <property type="component" value="Unassembled WGS sequence"/>
</dbReference>
<dbReference type="OrthoDB" id="6507044at2759"/>
<name>A0A0C3FTC7_PILCF</name>
<comment type="subcellular location">
    <subcellularLocation>
        <location evidence="1">Cytoplasm</location>
    </subcellularLocation>
</comment>
<evidence type="ECO:0000256" key="2">
    <source>
        <dbReference type="ARBA" id="ARBA00022490"/>
    </source>
</evidence>
<reference evidence="5 6" key="1">
    <citation type="submission" date="2014-04" db="EMBL/GenBank/DDBJ databases">
        <authorList>
            <consortium name="DOE Joint Genome Institute"/>
            <person name="Kuo A."/>
            <person name="Tarkka M."/>
            <person name="Buscot F."/>
            <person name="Kohler A."/>
            <person name="Nagy L.G."/>
            <person name="Floudas D."/>
            <person name="Copeland A."/>
            <person name="Barry K.W."/>
            <person name="Cichocki N."/>
            <person name="Veneault-Fourrey C."/>
            <person name="LaButti K."/>
            <person name="Lindquist E.A."/>
            <person name="Lipzen A."/>
            <person name="Lundell T."/>
            <person name="Morin E."/>
            <person name="Murat C."/>
            <person name="Sun H."/>
            <person name="Tunlid A."/>
            <person name="Henrissat B."/>
            <person name="Grigoriev I.V."/>
            <person name="Hibbett D.S."/>
            <person name="Martin F."/>
            <person name="Nordberg H.P."/>
            <person name="Cantor M.N."/>
            <person name="Hua S.X."/>
        </authorList>
    </citation>
    <scope>NUCLEOTIDE SEQUENCE [LARGE SCALE GENOMIC DNA]</scope>
    <source>
        <strain evidence="5 6">F 1598</strain>
    </source>
</reference>
<dbReference type="AlphaFoldDB" id="A0A0C3FTC7"/>
<dbReference type="GO" id="GO:0005737">
    <property type="term" value="C:cytoplasm"/>
    <property type="evidence" value="ECO:0007669"/>
    <property type="project" value="UniProtKB-SubCell"/>
</dbReference>
<accession>A0A0C3FTC7</accession>
<keyword evidence="6" id="KW-1185">Reference proteome</keyword>
<evidence type="ECO:0000259" key="4">
    <source>
        <dbReference type="PROSITE" id="PS50177"/>
    </source>
</evidence>
<dbReference type="GO" id="GO:0005635">
    <property type="term" value="C:nuclear envelope"/>
    <property type="evidence" value="ECO:0007669"/>
    <property type="project" value="UniProtKB-ARBA"/>
</dbReference>
<dbReference type="Gene3D" id="3.10.450.50">
    <property type="match status" value="1"/>
</dbReference>
<feature type="domain" description="NTF2" evidence="4">
    <location>
        <begin position="33"/>
        <end position="148"/>
    </location>
</feature>
<dbReference type="HOGENOM" id="CLU_131642_0_0_1"/>
<organism evidence="5 6">
    <name type="scientific">Piloderma croceum (strain F 1598)</name>
    <dbReference type="NCBI Taxonomy" id="765440"/>
    <lineage>
        <taxon>Eukaryota</taxon>
        <taxon>Fungi</taxon>
        <taxon>Dikarya</taxon>
        <taxon>Basidiomycota</taxon>
        <taxon>Agaricomycotina</taxon>
        <taxon>Agaricomycetes</taxon>
        <taxon>Agaricomycetidae</taxon>
        <taxon>Atheliales</taxon>
        <taxon>Atheliaceae</taxon>
        <taxon>Piloderma</taxon>
    </lineage>
</organism>
<dbReference type="InterPro" id="IPR045875">
    <property type="entry name" value="NTF2"/>
</dbReference>
<protein>
    <recommendedName>
        <fullName evidence="3">Nuclear transport factor 2</fullName>
    </recommendedName>
</protein>
<keyword evidence="2" id="KW-0963">Cytoplasm</keyword>
<dbReference type="PROSITE" id="PS50177">
    <property type="entry name" value="NTF2_DOMAIN"/>
    <property type="match status" value="1"/>
</dbReference>
<dbReference type="CDD" id="cd00780">
    <property type="entry name" value="NTF2"/>
    <property type="match status" value="1"/>
</dbReference>
<dbReference type="GO" id="GO:0006606">
    <property type="term" value="P:protein import into nucleus"/>
    <property type="evidence" value="ECO:0007669"/>
    <property type="project" value="UniProtKB-ARBA"/>
</dbReference>
<gene>
    <name evidence="5" type="ORF">PILCRDRAFT_278763</name>
</gene>
<evidence type="ECO:0000313" key="5">
    <source>
        <dbReference type="EMBL" id="KIM87495.1"/>
    </source>
</evidence>
<evidence type="ECO:0000256" key="1">
    <source>
        <dbReference type="ARBA" id="ARBA00004496"/>
    </source>
</evidence>
<dbReference type="Pfam" id="PF02136">
    <property type="entry name" value="NTF2"/>
    <property type="match status" value="1"/>
</dbReference>
<dbReference type="STRING" id="765440.A0A0C3FTC7"/>
<reference evidence="6" key="2">
    <citation type="submission" date="2015-01" db="EMBL/GenBank/DDBJ databases">
        <title>Evolutionary Origins and Diversification of the Mycorrhizal Mutualists.</title>
        <authorList>
            <consortium name="DOE Joint Genome Institute"/>
            <consortium name="Mycorrhizal Genomics Consortium"/>
            <person name="Kohler A."/>
            <person name="Kuo A."/>
            <person name="Nagy L.G."/>
            <person name="Floudas D."/>
            <person name="Copeland A."/>
            <person name="Barry K.W."/>
            <person name="Cichocki N."/>
            <person name="Veneault-Fourrey C."/>
            <person name="LaButti K."/>
            <person name="Lindquist E.A."/>
            <person name="Lipzen A."/>
            <person name="Lundell T."/>
            <person name="Morin E."/>
            <person name="Murat C."/>
            <person name="Riley R."/>
            <person name="Ohm R."/>
            <person name="Sun H."/>
            <person name="Tunlid A."/>
            <person name="Henrissat B."/>
            <person name="Grigoriev I.V."/>
            <person name="Hibbett D.S."/>
            <person name="Martin F."/>
        </authorList>
    </citation>
    <scope>NUCLEOTIDE SEQUENCE [LARGE SCALE GENOMIC DNA]</scope>
    <source>
        <strain evidence="6">F 1598</strain>
    </source>
</reference>
<dbReference type="FunFam" id="3.10.450.50:FF:000005">
    <property type="entry name" value="Nuclear transport factor 2"/>
    <property type="match status" value="1"/>
</dbReference>
<dbReference type="InterPro" id="IPR002075">
    <property type="entry name" value="NTF2_dom"/>
</dbReference>
<dbReference type="EMBL" id="KN832979">
    <property type="protein sequence ID" value="KIM87495.1"/>
    <property type="molecule type" value="Genomic_DNA"/>
</dbReference>
<dbReference type="InterPro" id="IPR032710">
    <property type="entry name" value="NTF2-like_dom_sf"/>
</dbReference>
<dbReference type="SUPFAM" id="SSF54427">
    <property type="entry name" value="NTF2-like"/>
    <property type="match status" value="1"/>
</dbReference>
<sequence length="151" mass="17127">MMDLIISGASFNGPSPFLLTSLLCIIMDELQKTATEFTAFYYAKIDDAEKRAELKDLYNDTSMMTWEGDPIQGQANIATKLASMPKVTHQTQTMDVQPSSHELPNLLVSVKGLLWVDDSPPMQFHQVFQLIYVPSSKTYYIQNDIFRLILN</sequence>
<proteinExistence type="predicted"/>
<evidence type="ECO:0000313" key="6">
    <source>
        <dbReference type="Proteomes" id="UP000054166"/>
    </source>
</evidence>
<dbReference type="InterPro" id="IPR018222">
    <property type="entry name" value="Nuclear_transport_factor_2_euk"/>
</dbReference>
<dbReference type="FunCoup" id="A0A0C3FTC7">
    <property type="interactions" value="705"/>
</dbReference>
<evidence type="ECO:0000256" key="3">
    <source>
        <dbReference type="ARBA" id="ARBA00026247"/>
    </source>
</evidence>
<dbReference type="InParanoid" id="A0A0C3FTC7"/>